<dbReference type="GO" id="GO:0003677">
    <property type="term" value="F:DNA binding"/>
    <property type="evidence" value="ECO:0007669"/>
    <property type="project" value="InterPro"/>
</dbReference>
<organism evidence="2 3">
    <name type="scientific">Candidatus Accumulibacter cognatus</name>
    <dbReference type="NCBI Taxonomy" id="2954383"/>
    <lineage>
        <taxon>Bacteria</taxon>
        <taxon>Pseudomonadati</taxon>
        <taxon>Pseudomonadota</taxon>
        <taxon>Betaproteobacteria</taxon>
        <taxon>Candidatus Accumulibacter</taxon>
    </lineage>
</organism>
<gene>
    <name evidence="2" type="ORF">HWD57_08330</name>
</gene>
<evidence type="ECO:0000313" key="2">
    <source>
        <dbReference type="EMBL" id="QLH49786.1"/>
    </source>
</evidence>
<accession>A0A7D5N9U5</accession>
<dbReference type="CDD" id="cd00093">
    <property type="entry name" value="HTH_XRE"/>
    <property type="match status" value="1"/>
</dbReference>
<evidence type="ECO:0000259" key="1">
    <source>
        <dbReference type="PROSITE" id="PS50943"/>
    </source>
</evidence>
<dbReference type="InterPro" id="IPR010982">
    <property type="entry name" value="Lambda_DNA-bd_dom_sf"/>
</dbReference>
<dbReference type="InterPro" id="IPR001387">
    <property type="entry name" value="Cro/C1-type_HTH"/>
</dbReference>
<proteinExistence type="predicted"/>
<feature type="domain" description="HTH cro/C1-type" evidence="1">
    <location>
        <begin position="15"/>
        <end position="45"/>
    </location>
</feature>
<evidence type="ECO:0000313" key="3">
    <source>
        <dbReference type="Proteomes" id="UP000509684"/>
    </source>
</evidence>
<reference evidence="2 3" key="1">
    <citation type="journal article" date="2019" name="Microbiome">
        <title>Annotated bacterial chromosomes from frame-shift-corrected long-read metagenomic data.</title>
        <authorList>
            <person name="Arumugam K."/>
            <person name="Bagci C."/>
            <person name="Bessarab I."/>
            <person name="Beier S."/>
            <person name="Buchfink B."/>
            <person name="Gorska A."/>
            <person name="Qiu G."/>
            <person name="Huson D.H."/>
            <person name="Williams R.B.H."/>
        </authorList>
    </citation>
    <scope>NUCLEOTIDE SEQUENCE [LARGE SCALE GENOMIC DNA]</scope>
    <source>
        <strain evidence="2">SSA1</strain>
    </source>
</reference>
<dbReference type="SMART" id="SM00530">
    <property type="entry name" value="HTH_XRE"/>
    <property type="match status" value="1"/>
</dbReference>
<dbReference type="Pfam" id="PF13560">
    <property type="entry name" value="HTH_31"/>
    <property type="match status" value="1"/>
</dbReference>
<dbReference type="Gene3D" id="1.10.260.40">
    <property type="entry name" value="lambda repressor-like DNA-binding domains"/>
    <property type="match status" value="1"/>
</dbReference>
<dbReference type="AlphaFoldDB" id="A0A7D5N9U5"/>
<protein>
    <submittedName>
        <fullName evidence="2">Helix-turn-helix domain-containing protein</fullName>
    </submittedName>
</protein>
<dbReference type="SUPFAM" id="SSF47413">
    <property type="entry name" value="lambda repressor-like DNA-binding domains"/>
    <property type="match status" value="1"/>
</dbReference>
<dbReference type="Proteomes" id="UP000509684">
    <property type="component" value="Chromosome"/>
</dbReference>
<name>A0A7D5N9U5_9PROT</name>
<dbReference type="KEGG" id="acog:HWD57_08330"/>
<dbReference type="PROSITE" id="PS50943">
    <property type="entry name" value="HTH_CROC1"/>
    <property type="match status" value="1"/>
</dbReference>
<sequence>MPFVITNPQQLGHTLKGLRKQKDLTQVQMAKLSGLGQKTISLLETEPWRCSVDSLLRYLSAVDAAMSLDFIAALRGSGDEAW</sequence>
<dbReference type="EMBL" id="CP058708">
    <property type="protein sequence ID" value="QLH49786.1"/>
    <property type="molecule type" value="Genomic_DNA"/>
</dbReference>